<dbReference type="Proteomes" id="UP001230051">
    <property type="component" value="Unassembled WGS sequence"/>
</dbReference>
<evidence type="ECO:0000313" key="9">
    <source>
        <dbReference type="Proteomes" id="UP001230051"/>
    </source>
</evidence>
<dbReference type="SUPFAM" id="SSF48726">
    <property type="entry name" value="Immunoglobulin"/>
    <property type="match status" value="1"/>
</dbReference>
<keyword evidence="1" id="KW-0732">Signal</keyword>
<protein>
    <recommendedName>
        <fullName evidence="7">Ig-like domain-containing protein</fullName>
    </recommendedName>
</protein>
<dbReference type="PROSITE" id="PS50835">
    <property type="entry name" value="IG_LIKE"/>
    <property type="match status" value="1"/>
</dbReference>
<evidence type="ECO:0000256" key="5">
    <source>
        <dbReference type="ARBA" id="ARBA00043266"/>
    </source>
</evidence>
<dbReference type="PANTHER" id="PTHR19367">
    <property type="entry name" value="T-CELL RECEPTOR ALPHA CHAIN V REGION"/>
    <property type="match status" value="1"/>
</dbReference>
<dbReference type="GO" id="GO:0042101">
    <property type="term" value="C:T cell receptor complex"/>
    <property type="evidence" value="ECO:0007669"/>
    <property type="project" value="UniProtKB-KW"/>
</dbReference>
<proteinExistence type="predicted"/>
<dbReference type="Pfam" id="PF07686">
    <property type="entry name" value="V-set"/>
    <property type="match status" value="1"/>
</dbReference>
<feature type="transmembrane region" description="Helical" evidence="6">
    <location>
        <begin position="6"/>
        <end position="26"/>
    </location>
</feature>
<keyword evidence="2" id="KW-1064">Adaptive immunity</keyword>
<keyword evidence="6" id="KW-0472">Membrane</keyword>
<reference evidence="8" key="1">
    <citation type="submission" date="2022-02" db="EMBL/GenBank/DDBJ databases">
        <title>Atlantic sturgeon de novo genome assembly.</title>
        <authorList>
            <person name="Stock M."/>
            <person name="Klopp C."/>
            <person name="Guiguen Y."/>
            <person name="Cabau C."/>
            <person name="Parinello H."/>
            <person name="Santidrian Yebra-Pimentel E."/>
            <person name="Kuhl H."/>
            <person name="Dirks R.P."/>
            <person name="Guessner J."/>
            <person name="Wuertz S."/>
            <person name="Du K."/>
            <person name="Schartl M."/>
        </authorList>
    </citation>
    <scope>NUCLEOTIDE SEQUENCE</scope>
    <source>
        <strain evidence="8">STURGEONOMICS-FGT-2020</strain>
        <tissue evidence="8">Whole blood</tissue>
    </source>
</reference>
<evidence type="ECO:0000256" key="1">
    <source>
        <dbReference type="ARBA" id="ARBA00022729"/>
    </source>
</evidence>
<dbReference type="CDD" id="cd00099">
    <property type="entry name" value="IgV"/>
    <property type="match status" value="1"/>
</dbReference>
<dbReference type="InterPro" id="IPR007110">
    <property type="entry name" value="Ig-like_dom"/>
</dbReference>
<keyword evidence="9" id="KW-1185">Reference proteome</keyword>
<gene>
    <name evidence="8" type="ORF">AOXY_G25659</name>
</gene>
<dbReference type="InterPro" id="IPR013783">
    <property type="entry name" value="Ig-like_fold"/>
</dbReference>
<dbReference type="InterPro" id="IPR051287">
    <property type="entry name" value="TCR_variable_region"/>
</dbReference>
<evidence type="ECO:0000313" key="8">
    <source>
        <dbReference type="EMBL" id="KAK1156646.1"/>
    </source>
</evidence>
<feature type="domain" description="Ig-like" evidence="7">
    <location>
        <begin position="68"/>
        <end position="169"/>
    </location>
</feature>
<keyword evidence="5" id="KW-0391">Immunity</keyword>
<keyword evidence="4" id="KW-0393">Immunoglobulin domain</keyword>
<accession>A0AAD8FWQ8</accession>
<sequence length="169" mass="19071">MTSFIFHIYQCIYLKIVNVCIDYAVFHAYTRHLLQLQCFYYVLLHFALLLSWNTALLYLKGFADVMKPLIFCVSLAGCCLGKLNQTSGQKTVEGSPAQIHCSNIATGDTVFWYRQYPSTAPHMIISEHLKDEEGHFTLVVEKAKSSCVLEIAGVELKDAAVYYCAVQAQ</sequence>
<organism evidence="8 9">
    <name type="scientific">Acipenser oxyrinchus oxyrinchus</name>
    <dbReference type="NCBI Taxonomy" id="40147"/>
    <lineage>
        <taxon>Eukaryota</taxon>
        <taxon>Metazoa</taxon>
        <taxon>Chordata</taxon>
        <taxon>Craniata</taxon>
        <taxon>Vertebrata</taxon>
        <taxon>Euteleostomi</taxon>
        <taxon>Actinopterygii</taxon>
        <taxon>Chondrostei</taxon>
        <taxon>Acipenseriformes</taxon>
        <taxon>Acipenseridae</taxon>
        <taxon>Acipenser</taxon>
    </lineage>
</organism>
<dbReference type="SMART" id="SM00406">
    <property type="entry name" value="IGv"/>
    <property type="match status" value="1"/>
</dbReference>
<evidence type="ECO:0000256" key="6">
    <source>
        <dbReference type="SAM" id="Phobius"/>
    </source>
</evidence>
<dbReference type="Gene3D" id="2.60.40.10">
    <property type="entry name" value="Immunoglobulins"/>
    <property type="match status" value="1"/>
</dbReference>
<evidence type="ECO:0000256" key="4">
    <source>
        <dbReference type="ARBA" id="ARBA00023319"/>
    </source>
</evidence>
<evidence type="ECO:0000256" key="2">
    <source>
        <dbReference type="ARBA" id="ARBA00023130"/>
    </source>
</evidence>
<dbReference type="PANTHER" id="PTHR19367:SF18">
    <property type="entry name" value="T CELL RECEPTOR ALPHA VARIABLE 16"/>
    <property type="match status" value="1"/>
</dbReference>
<dbReference type="EMBL" id="JAGXEW010000027">
    <property type="protein sequence ID" value="KAK1156646.1"/>
    <property type="molecule type" value="Genomic_DNA"/>
</dbReference>
<name>A0AAD8FWQ8_ACIOX</name>
<dbReference type="InterPro" id="IPR036179">
    <property type="entry name" value="Ig-like_dom_sf"/>
</dbReference>
<dbReference type="AlphaFoldDB" id="A0AAD8FWQ8"/>
<feature type="transmembrane region" description="Helical" evidence="6">
    <location>
        <begin position="38"/>
        <end position="59"/>
    </location>
</feature>
<comment type="caution">
    <text evidence="8">The sequence shown here is derived from an EMBL/GenBank/DDBJ whole genome shotgun (WGS) entry which is preliminary data.</text>
</comment>
<evidence type="ECO:0000256" key="3">
    <source>
        <dbReference type="ARBA" id="ARBA00023170"/>
    </source>
</evidence>
<keyword evidence="6" id="KW-0812">Transmembrane</keyword>
<keyword evidence="6" id="KW-1133">Transmembrane helix</keyword>
<evidence type="ECO:0000259" key="7">
    <source>
        <dbReference type="PROSITE" id="PS50835"/>
    </source>
</evidence>
<keyword evidence="3" id="KW-0675">Receptor</keyword>
<keyword evidence="5" id="KW-1279">T cell receptor</keyword>
<dbReference type="InterPro" id="IPR013106">
    <property type="entry name" value="Ig_V-set"/>
</dbReference>
<dbReference type="GO" id="GO:0002250">
    <property type="term" value="P:adaptive immune response"/>
    <property type="evidence" value="ECO:0007669"/>
    <property type="project" value="UniProtKB-KW"/>
</dbReference>